<feature type="binding site" evidence="18">
    <location>
        <begin position="34"/>
        <end position="40"/>
    </location>
    <ligand>
        <name>ATP</name>
        <dbReference type="ChEBI" id="CHEBI:30616"/>
    </ligand>
</feature>
<evidence type="ECO:0000256" key="12">
    <source>
        <dbReference type="ARBA" id="ARBA00022955"/>
    </source>
</evidence>
<keyword evidence="7" id="KW-0808">Transferase</keyword>
<dbReference type="NCBIfam" id="TIGR01223">
    <property type="entry name" value="Pmev_kin_anim"/>
    <property type="match status" value="1"/>
</dbReference>
<evidence type="ECO:0000256" key="13">
    <source>
        <dbReference type="ARBA" id="ARBA00023011"/>
    </source>
</evidence>
<evidence type="ECO:0000256" key="17">
    <source>
        <dbReference type="ARBA" id="ARBA00034549"/>
    </source>
</evidence>
<evidence type="ECO:0000313" key="22">
    <source>
        <dbReference type="RefSeq" id="XP_014488698.1"/>
    </source>
</evidence>
<dbReference type="RefSeq" id="XP_014488698.1">
    <property type="nucleotide sequence ID" value="XM_014633212.1"/>
</dbReference>
<evidence type="ECO:0000313" key="20">
    <source>
        <dbReference type="RefSeq" id="XP_014488696.1"/>
    </source>
</evidence>
<reference evidence="20 21" key="1">
    <citation type="submission" date="2025-04" db="UniProtKB">
        <authorList>
            <consortium name="RefSeq"/>
        </authorList>
    </citation>
    <scope>IDENTIFICATION</scope>
</reference>
<dbReference type="UniPathway" id="UPA00057">
    <property type="reaction ID" value="UER00099"/>
</dbReference>
<dbReference type="OrthoDB" id="2401875at2759"/>
<accession>A0A6P3YG00</accession>
<dbReference type="PANTHER" id="PTHR13101:SF1">
    <property type="entry name" value="PHOSPHOMEVALONATE KINASE"/>
    <property type="match status" value="1"/>
</dbReference>
<dbReference type="RefSeq" id="XP_014488697.1">
    <property type="nucleotide sequence ID" value="XM_014633211.1"/>
</dbReference>
<evidence type="ECO:0000256" key="8">
    <source>
        <dbReference type="ARBA" id="ARBA00022741"/>
    </source>
</evidence>
<dbReference type="KEGG" id="dqu:106751928"/>
<dbReference type="EC" id="2.7.4.2" evidence="3"/>
<dbReference type="Proteomes" id="UP000515204">
    <property type="component" value="Unplaced"/>
</dbReference>
<evidence type="ECO:0000256" key="5">
    <source>
        <dbReference type="ARBA" id="ARBA00022516"/>
    </source>
</evidence>
<dbReference type="Pfam" id="PF04275">
    <property type="entry name" value="P-mevalo_kinase"/>
    <property type="match status" value="1"/>
</dbReference>
<dbReference type="GO" id="GO:0019287">
    <property type="term" value="P:isopentenyl diphosphate biosynthetic process, mevalonate pathway"/>
    <property type="evidence" value="ECO:0007669"/>
    <property type="project" value="UniProtKB-UniPathway"/>
</dbReference>
<keyword evidence="9 20" id="KW-0418">Kinase</keyword>
<dbReference type="GO" id="GO:0005829">
    <property type="term" value="C:cytosol"/>
    <property type="evidence" value="ECO:0007669"/>
    <property type="project" value="UniProtKB-SubCell"/>
</dbReference>
<keyword evidence="13" id="KW-0756">Sterol biosynthesis</keyword>
<evidence type="ECO:0000313" key="19">
    <source>
        <dbReference type="Proteomes" id="UP000515204"/>
    </source>
</evidence>
<dbReference type="GO" id="GO:0004631">
    <property type="term" value="F:phosphomevalonate kinase activity"/>
    <property type="evidence" value="ECO:0007669"/>
    <property type="project" value="UniProtKB-EC"/>
</dbReference>
<name>A0A6P3YG00_DINQU</name>
<dbReference type="AlphaFoldDB" id="A0A6P3YG00"/>
<comment type="subcellular location">
    <subcellularLocation>
        <location evidence="1">Cytoplasm</location>
        <location evidence="1">Cytosol</location>
    </subcellularLocation>
</comment>
<keyword evidence="19" id="KW-1185">Reference proteome</keyword>
<evidence type="ECO:0000256" key="10">
    <source>
        <dbReference type="ARBA" id="ARBA00022778"/>
    </source>
</evidence>
<keyword evidence="12" id="KW-0752">Steroid biosynthesis</keyword>
<evidence type="ECO:0000256" key="1">
    <source>
        <dbReference type="ARBA" id="ARBA00004514"/>
    </source>
</evidence>
<feature type="binding site" evidence="18">
    <location>
        <position position="190"/>
    </location>
    <ligand>
        <name>substrate</name>
    </ligand>
</feature>
<evidence type="ECO:0000256" key="18">
    <source>
        <dbReference type="PIRSR" id="PIRSR036639-1"/>
    </source>
</evidence>
<gene>
    <name evidence="20 21 22" type="primary">LOC106751928</name>
</gene>
<evidence type="ECO:0000256" key="9">
    <source>
        <dbReference type="ARBA" id="ARBA00022777"/>
    </source>
</evidence>
<keyword evidence="4" id="KW-0963">Cytoplasm</keyword>
<keyword evidence="16" id="KW-0753">Steroid metabolism</keyword>
<dbReference type="GeneID" id="106751928"/>
<evidence type="ECO:0000256" key="6">
    <source>
        <dbReference type="ARBA" id="ARBA00022548"/>
    </source>
</evidence>
<dbReference type="Gene3D" id="3.40.50.300">
    <property type="entry name" value="P-loop containing nucleotide triphosphate hydrolases"/>
    <property type="match status" value="1"/>
</dbReference>
<dbReference type="RefSeq" id="XP_014488696.1">
    <property type="nucleotide sequence ID" value="XM_014633210.1"/>
</dbReference>
<evidence type="ECO:0000256" key="3">
    <source>
        <dbReference type="ARBA" id="ARBA00012958"/>
    </source>
</evidence>
<dbReference type="GO" id="GO:0005524">
    <property type="term" value="F:ATP binding"/>
    <property type="evidence" value="ECO:0007669"/>
    <property type="project" value="UniProtKB-KW"/>
</dbReference>
<keyword evidence="6" id="KW-0153">Cholesterol metabolism</keyword>
<evidence type="ECO:0000256" key="2">
    <source>
        <dbReference type="ARBA" id="ARBA00005017"/>
    </source>
</evidence>
<organism evidence="19 21">
    <name type="scientific">Dinoponera quadriceps</name>
    <name type="common">South American ant</name>
    <dbReference type="NCBI Taxonomy" id="609295"/>
    <lineage>
        <taxon>Eukaryota</taxon>
        <taxon>Metazoa</taxon>
        <taxon>Ecdysozoa</taxon>
        <taxon>Arthropoda</taxon>
        <taxon>Hexapoda</taxon>
        <taxon>Insecta</taxon>
        <taxon>Pterygota</taxon>
        <taxon>Neoptera</taxon>
        <taxon>Endopterygota</taxon>
        <taxon>Hymenoptera</taxon>
        <taxon>Apocrita</taxon>
        <taxon>Aculeata</taxon>
        <taxon>Formicoidea</taxon>
        <taxon>Formicidae</taxon>
        <taxon>Ponerinae</taxon>
        <taxon>Ponerini</taxon>
        <taxon>Dinoponera</taxon>
    </lineage>
</organism>
<evidence type="ECO:0000256" key="14">
    <source>
        <dbReference type="ARBA" id="ARBA00023098"/>
    </source>
</evidence>
<keyword evidence="14" id="KW-0443">Lipid metabolism</keyword>
<dbReference type="CTD" id="10654"/>
<dbReference type="InterPro" id="IPR005919">
    <property type="entry name" value="Pmev_kin_anim"/>
</dbReference>
<proteinExistence type="predicted"/>
<evidence type="ECO:0000256" key="16">
    <source>
        <dbReference type="ARBA" id="ARBA00023221"/>
    </source>
</evidence>
<keyword evidence="15" id="KW-1207">Sterol metabolism</keyword>
<keyword evidence="10" id="KW-0152">Cholesterol biosynthesis</keyword>
<dbReference type="PIRSF" id="PIRSF036639">
    <property type="entry name" value="PMK_anim"/>
    <property type="match status" value="1"/>
</dbReference>
<keyword evidence="11 18" id="KW-0067">ATP-binding</keyword>
<evidence type="ECO:0000256" key="4">
    <source>
        <dbReference type="ARBA" id="ARBA00022490"/>
    </source>
</evidence>
<evidence type="ECO:0000313" key="21">
    <source>
        <dbReference type="RefSeq" id="XP_014488697.1"/>
    </source>
</evidence>
<dbReference type="InterPro" id="IPR027417">
    <property type="entry name" value="P-loop_NTPase"/>
</dbReference>
<dbReference type="GO" id="GO:0006695">
    <property type="term" value="P:cholesterol biosynthetic process"/>
    <property type="evidence" value="ECO:0007669"/>
    <property type="project" value="UniProtKB-KW"/>
</dbReference>
<keyword evidence="8 18" id="KW-0547">Nucleotide-binding</keyword>
<dbReference type="SUPFAM" id="SSF52540">
    <property type="entry name" value="P-loop containing nucleoside triphosphate hydrolases"/>
    <property type="match status" value="1"/>
</dbReference>
<feature type="binding site" evidence="18">
    <location>
        <position position="161"/>
    </location>
    <ligand>
        <name>ATP</name>
        <dbReference type="ChEBI" id="CHEBI:30616"/>
    </ligand>
</feature>
<dbReference type="FunFam" id="3.40.50.300:FF:001026">
    <property type="entry name" value="Phosphomevalonate kinase"/>
    <property type="match status" value="1"/>
</dbReference>
<comment type="pathway">
    <text evidence="2">Isoprenoid biosynthesis; isopentenyl diphosphate biosynthesis via mevalonate pathway; isopentenyl diphosphate from (R)-mevalonate: step 2/3.</text>
</comment>
<evidence type="ECO:0000256" key="7">
    <source>
        <dbReference type="ARBA" id="ARBA00022679"/>
    </source>
</evidence>
<protein>
    <recommendedName>
        <fullName evidence="17">Phosphomevalonate kinase</fullName>
        <ecNumber evidence="3">2.7.4.2</ecNumber>
    </recommendedName>
</protein>
<evidence type="ECO:0000256" key="15">
    <source>
        <dbReference type="ARBA" id="ARBA00023166"/>
    </source>
</evidence>
<keyword evidence="5" id="KW-0444">Lipid biosynthesis</keyword>
<sequence length="208" mass="24036">MSVVLYRAAQYIAFEFQVADTSMKPKRILLFSGKRKSGKDYITDILCKRLGPQKCTIIRLSGPIKTHWAKLLNLDLDQLLGSGKYKEEYRIKMAEWGESMRAKDSGYFCRAAIDMYKAQDKPVWIVSDVRRKTDIQWFIKNYGDVCKTIRLICSEEVRKKRGWVHTLGIDDAEGECDLDDVSTWDVLLKNNVDSDIETILQQLLDLVD</sequence>
<dbReference type="PANTHER" id="PTHR13101">
    <property type="entry name" value="PHOSPHOMEVALONATE KINASE"/>
    <property type="match status" value="1"/>
</dbReference>
<evidence type="ECO:0000256" key="11">
    <source>
        <dbReference type="ARBA" id="ARBA00022840"/>
    </source>
</evidence>